<keyword evidence="7 12" id="KW-0547">Nucleotide-binding</keyword>
<evidence type="ECO:0000256" key="2">
    <source>
        <dbReference type="ARBA" id="ARBA00004956"/>
    </source>
</evidence>
<evidence type="ECO:0000256" key="9">
    <source>
        <dbReference type="ARBA" id="ARBA00022842"/>
    </source>
</evidence>
<evidence type="ECO:0000256" key="4">
    <source>
        <dbReference type="ARBA" id="ARBA00013263"/>
    </source>
</evidence>
<dbReference type="PANTHER" id="PTHR48095">
    <property type="entry name" value="PYRUVATE CARBOXYLASE SUBUNIT A"/>
    <property type="match status" value="1"/>
</dbReference>
<keyword evidence="10 13" id="KW-0092">Biotin</keyword>
<comment type="pathway">
    <text evidence="2 13">Lipid metabolism; malonyl-CoA biosynthesis; malonyl-CoA from acetyl-CoA: step 1/1.</text>
</comment>
<reference evidence="16 17" key="1">
    <citation type="submission" date="2017-10" db="EMBL/GenBank/DDBJ databases">
        <title>Genomics of the genus Arcobacter.</title>
        <authorList>
            <person name="Perez-Cataluna A."/>
            <person name="Figueras M.J."/>
        </authorList>
    </citation>
    <scope>NUCLEOTIDE SEQUENCE [LARGE SCALE GENOMIC DNA]</scope>
    <source>
        <strain evidence="16 17">CECT 8987</strain>
    </source>
</reference>
<dbReference type="SUPFAM" id="SSF56059">
    <property type="entry name" value="Glutathione synthetase ATP-binding domain-like"/>
    <property type="match status" value="1"/>
</dbReference>
<keyword evidence="13" id="KW-0444">Lipid biosynthesis</keyword>
<dbReference type="EC" id="6.3.4.14" evidence="4 13"/>
<dbReference type="PROSITE" id="PS50979">
    <property type="entry name" value="BC"/>
    <property type="match status" value="1"/>
</dbReference>
<dbReference type="SMART" id="SM00878">
    <property type="entry name" value="Biotin_carb_C"/>
    <property type="match status" value="1"/>
</dbReference>
<dbReference type="FunFam" id="3.40.50.20:FF:000010">
    <property type="entry name" value="Propionyl-CoA carboxylase subunit alpha"/>
    <property type="match status" value="1"/>
</dbReference>
<dbReference type="SUPFAM" id="SSF52440">
    <property type="entry name" value="PreATP-grasp domain"/>
    <property type="match status" value="1"/>
</dbReference>
<dbReference type="OrthoDB" id="9763189at2"/>
<keyword evidence="9" id="KW-0460">Magnesium</keyword>
<dbReference type="InterPro" id="IPR011764">
    <property type="entry name" value="Biotin_carboxylation_dom"/>
</dbReference>
<dbReference type="Pfam" id="PF02785">
    <property type="entry name" value="Biotin_carb_C"/>
    <property type="match status" value="1"/>
</dbReference>
<keyword evidence="8 12" id="KW-0067">ATP-binding</keyword>
<evidence type="ECO:0000256" key="1">
    <source>
        <dbReference type="ARBA" id="ARBA00003761"/>
    </source>
</evidence>
<dbReference type="InterPro" id="IPR016185">
    <property type="entry name" value="PreATP-grasp_dom_sf"/>
</dbReference>
<dbReference type="GO" id="GO:0005524">
    <property type="term" value="F:ATP binding"/>
    <property type="evidence" value="ECO:0007669"/>
    <property type="project" value="UniProtKB-UniRule"/>
</dbReference>
<dbReference type="FunFam" id="3.30.1490.20:FF:000018">
    <property type="entry name" value="Biotin carboxylase"/>
    <property type="match status" value="1"/>
</dbReference>
<dbReference type="AlphaFoldDB" id="A0A4Q0XQQ3"/>
<dbReference type="NCBIfam" id="NF006367">
    <property type="entry name" value="PRK08591.1"/>
    <property type="match status" value="1"/>
</dbReference>
<gene>
    <name evidence="16" type="primary">accC</name>
    <name evidence="16" type="ORF">CRV04_05770</name>
</gene>
<evidence type="ECO:0000256" key="3">
    <source>
        <dbReference type="ARBA" id="ARBA00011750"/>
    </source>
</evidence>
<evidence type="ECO:0000313" key="16">
    <source>
        <dbReference type="EMBL" id="RXJ58012.1"/>
    </source>
</evidence>
<evidence type="ECO:0000256" key="5">
    <source>
        <dbReference type="ARBA" id="ARBA00022598"/>
    </source>
</evidence>
<evidence type="ECO:0000256" key="11">
    <source>
        <dbReference type="ARBA" id="ARBA00048600"/>
    </source>
</evidence>
<dbReference type="GO" id="GO:0046872">
    <property type="term" value="F:metal ion binding"/>
    <property type="evidence" value="ECO:0007669"/>
    <property type="project" value="UniProtKB-KW"/>
</dbReference>
<dbReference type="InterPro" id="IPR011054">
    <property type="entry name" value="Rudment_hybrid_motif"/>
</dbReference>
<dbReference type="Pfam" id="PF02786">
    <property type="entry name" value="CPSase_L_D2"/>
    <property type="match status" value="1"/>
</dbReference>
<evidence type="ECO:0000313" key="17">
    <source>
        <dbReference type="Proteomes" id="UP000290657"/>
    </source>
</evidence>
<dbReference type="GO" id="GO:0004075">
    <property type="term" value="F:biotin carboxylase activity"/>
    <property type="evidence" value="ECO:0007669"/>
    <property type="project" value="UniProtKB-EC"/>
</dbReference>
<dbReference type="PROSITE" id="PS00867">
    <property type="entry name" value="CPSASE_2"/>
    <property type="match status" value="1"/>
</dbReference>
<dbReference type="SUPFAM" id="SSF51246">
    <property type="entry name" value="Rudiment single hybrid motif"/>
    <property type="match status" value="1"/>
</dbReference>
<name>A0A4Q0XQQ3_9BACT</name>
<accession>A0A4Q0XQQ3</accession>
<dbReference type="NCBIfam" id="TIGR00514">
    <property type="entry name" value="accC"/>
    <property type="match status" value="1"/>
</dbReference>
<dbReference type="GO" id="GO:0006633">
    <property type="term" value="P:fatty acid biosynthetic process"/>
    <property type="evidence" value="ECO:0007669"/>
    <property type="project" value="UniProtKB-KW"/>
</dbReference>
<dbReference type="Gene3D" id="3.30.470.20">
    <property type="entry name" value="ATP-grasp fold, B domain"/>
    <property type="match status" value="1"/>
</dbReference>
<keyword evidence="6" id="KW-0479">Metal-binding</keyword>
<dbReference type="InterPro" id="IPR051602">
    <property type="entry name" value="ACC_Biotin_Carboxylase"/>
</dbReference>
<dbReference type="Proteomes" id="UP000290657">
    <property type="component" value="Unassembled WGS sequence"/>
</dbReference>
<feature type="domain" description="Biotin carboxylation" evidence="15">
    <location>
        <begin position="3"/>
        <end position="446"/>
    </location>
</feature>
<feature type="domain" description="ATP-grasp" evidence="14">
    <location>
        <begin position="122"/>
        <end position="319"/>
    </location>
</feature>
<keyword evidence="13" id="KW-0443">Lipid metabolism</keyword>
<dbReference type="RefSeq" id="WP_128995875.1">
    <property type="nucleotide sequence ID" value="NZ_PDKN01000003.1"/>
</dbReference>
<sequence>MAEIKKILIANRGEIVQRAIRTIREMGKKSVAVYSAGDKNASYLKHADEAVCIGGAKSTESYLSIPAIITAAEMTGCDAIFPGYGFLSENQDFVEICRLHNIKFIGPSVDVMEKMADKSKAKEEMIRAGVPVVPGSDGAVHSLEDAKKVAKEIGYPIMAKAAAGGGGRGMRLIESEDKFEQLFTAASSEALAAFGDGTMYLERFINNPRHIEVQVIGDSHGNAIHVGERDCSLQRRHQKVIEESPAILLNDETRAHLHDVAVKATKYLNYEGAGTFEFLADDKQNIYFMEMNTRLQVEHPVSEMVSGLDIIEWMIKVAEGEELPKQENIKFRGHAIECRITAEDPNTFLPCPGKITQWMVPGGRNVRVDSHIYTTYVVPPYYDSMIGKLIVWGRDRNKAIEIMKRALNEFEVEGIKTTIPFHIKMMENKDFINNNYDTKYLEGYKKLEDLETEKGN</sequence>
<dbReference type="InterPro" id="IPR004549">
    <property type="entry name" value="Acetyl_CoA_COase_biotin_COase"/>
</dbReference>
<comment type="function">
    <text evidence="1 13">This protein is a component of the acetyl coenzyme A carboxylase complex; first, biotin carboxylase catalyzes the carboxylation of the carrier protein and then the transcarboxylase transfers the carboxyl group to form malonyl-CoA.</text>
</comment>
<protein>
    <recommendedName>
        <fullName evidence="4 13">Biotin carboxylase</fullName>
        <ecNumber evidence="4 13">6.3.4.14</ecNumber>
    </recommendedName>
    <alternativeName>
        <fullName evidence="13">Acetyl-coenzyme A carboxylase biotin carboxylase subunit A</fullName>
    </alternativeName>
</protein>
<keyword evidence="13" id="KW-0275">Fatty acid biosynthesis</keyword>
<dbReference type="InterPro" id="IPR011761">
    <property type="entry name" value="ATP-grasp"/>
</dbReference>
<comment type="caution">
    <text evidence="16">The sequence shown here is derived from an EMBL/GenBank/DDBJ whole genome shotgun (WGS) entry which is preliminary data.</text>
</comment>
<dbReference type="NCBIfam" id="NF006286">
    <property type="entry name" value="PRK08462.1"/>
    <property type="match status" value="1"/>
</dbReference>
<dbReference type="Pfam" id="PF00289">
    <property type="entry name" value="Biotin_carb_N"/>
    <property type="match status" value="1"/>
</dbReference>
<evidence type="ECO:0000256" key="10">
    <source>
        <dbReference type="ARBA" id="ARBA00023267"/>
    </source>
</evidence>
<dbReference type="EMBL" id="PDKN01000003">
    <property type="protein sequence ID" value="RXJ58012.1"/>
    <property type="molecule type" value="Genomic_DNA"/>
</dbReference>
<evidence type="ECO:0000256" key="6">
    <source>
        <dbReference type="ARBA" id="ARBA00022723"/>
    </source>
</evidence>
<comment type="catalytic activity">
    <reaction evidence="11 13">
        <text>N(6)-biotinyl-L-lysyl-[protein] + hydrogencarbonate + ATP = N(6)-carboxybiotinyl-L-lysyl-[protein] + ADP + phosphate + H(+)</text>
        <dbReference type="Rhea" id="RHEA:13501"/>
        <dbReference type="Rhea" id="RHEA-COMP:10505"/>
        <dbReference type="Rhea" id="RHEA-COMP:10506"/>
        <dbReference type="ChEBI" id="CHEBI:15378"/>
        <dbReference type="ChEBI" id="CHEBI:17544"/>
        <dbReference type="ChEBI" id="CHEBI:30616"/>
        <dbReference type="ChEBI" id="CHEBI:43474"/>
        <dbReference type="ChEBI" id="CHEBI:83144"/>
        <dbReference type="ChEBI" id="CHEBI:83145"/>
        <dbReference type="ChEBI" id="CHEBI:456216"/>
        <dbReference type="EC" id="6.3.4.14"/>
    </reaction>
</comment>
<dbReference type="InterPro" id="IPR005479">
    <property type="entry name" value="CPAse_ATP-bd"/>
</dbReference>
<dbReference type="PANTHER" id="PTHR48095:SF2">
    <property type="entry name" value="BIOTIN CARBOXYLASE, CHLOROPLASTIC"/>
    <property type="match status" value="1"/>
</dbReference>
<dbReference type="PROSITE" id="PS50975">
    <property type="entry name" value="ATP_GRASP"/>
    <property type="match status" value="1"/>
</dbReference>
<evidence type="ECO:0000256" key="8">
    <source>
        <dbReference type="ARBA" id="ARBA00022840"/>
    </source>
</evidence>
<evidence type="ECO:0000256" key="7">
    <source>
        <dbReference type="ARBA" id="ARBA00022741"/>
    </source>
</evidence>
<keyword evidence="13" id="KW-0276">Fatty acid metabolism</keyword>
<comment type="subunit">
    <text evidence="3 13">Acetyl-CoA carboxylase is a heterohexamer of biotin carboxyl carrier protein, biotin carboxylase and the two subunits of carboxyl transferase in a 2:2 complex.</text>
</comment>
<organism evidence="16 17">
    <name type="scientific">Candidatus Marinarcus aquaticus</name>
    <dbReference type="NCBI Taxonomy" id="2044504"/>
    <lineage>
        <taxon>Bacteria</taxon>
        <taxon>Pseudomonadati</taxon>
        <taxon>Campylobacterota</taxon>
        <taxon>Epsilonproteobacteria</taxon>
        <taxon>Campylobacterales</taxon>
        <taxon>Arcobacteraceae</taxon>
        <taxon>Candidatus Marinarcus</taxon>
    </lineage>
</organism>
<dbReference type="GO" id="GO:2001295">
    <property type="term" value="P:malonyl-CoA biosynthetic process"/>
    <property type="evidence" value="ECO:0007669"/>
    <property type="project" value="UniProtKB-UniPathway"/>
</dbReference>
<proteinExistence type="predicted"/>
<keyword evidence="17" id="KW-1185">Reference proteome</keyword>
<keyword evidence="5 13" id="KW-0436">Ligase</keyword>
<dbReference type="UniPathway" id="UPA00655">
    <property type="reaction ID" value="UER00711"/>
</dbReference>
<evidence type="ECO:0000256" key="12">
    <source>
        <dbReference type="PROSITE-ProRule" id="PRU00409"/>
    </source>
</evidence>
<dbReference type="InterPro" id="IPR005481">
    <property type="entry name" value="BC-like_N"/>
</dbReference>
<dbReference type="InterPro" id="IPR005482">
    <property type="entry name" value="Biotin_COase_C"/>
</dbReference>
<evidence type="ECO:0000256" key="13">
    <source>
        <dbReference type="RuleBase" id="RU365063"/>
    </source>
</evidence>
<evidence type="ECO:0000259" key="15">
    <source>
        <dbReference type="PROSITE" id="PS50979"/>
    </source>
</evidence>
<evidence type="ECO:0000259" key="14">
    <source>
        <dbReference type="PROSITE" id="PS50975"/>
    </source>
</evidence>